<dbReference type="EMBL" id="BARS01000884">
    <property type="protein sequence ID" value="GAF83782.1"/>
    <property type="molecule type" value="Genomic_DNA"/>
</dbReference>
<feature type="domain" description="Rhamnogalacturonan lyase" evidence="1">
    <location>
        <begin position="27"/>
        <end position="126"/>
    </location>
</feature>
<gene>
    <name evidence="2" type="ORF">S01H1_01928</name>
</gene>
<organism evidence="2">
    <name type="scientific">marine sediment metagenome</name>
    <dbReference type="NCBI Taxonomy" id="412755"/>
    <lineage>
        <taxon>unclassified sequences</taxon>
        <taxon>metagenomes</taxon>
        <taxon>ecological metagenomes</taxon>
    </lineage>
</organism>
<comment type="caution">
    <text evidence="2">The sequence shown here is derived from an EMBL/GenBank/DDBJ whole genome shotgun (WGS) entry which is preliminary data.</text>
</comment>
<sequence length="128" mass="14171">MRELIASTIFAAVITSSPAWAAEAKVIWQIGRHDRDYHDLTDAGGPNAYRKAFPKDVSFSVGRSDPVKDFSAIHPGPTDEWGDFWEHPFRVTFDLGQAPLGTCELRIDIVDTHGKIPPVLRVEVNGEA</sequence>
<accession>X0T6G9</accession>
<feature type="non-terminal residue" evidence="2">
    <location>
        <position position="128"/>
    </location>
</feature>
<dbReference type="InterPro" id="IPR008979">
    <property type="entry name" value="Galactose-bd-like_sf"/>
</dbReference>
<dbReference type="InterPro" id="IPR029411">
    <property type="entry name" value="RG-lyase_III"/>
</dbReference>
<evidence type="ECO:0000259" key="1">
    <source>
        <dbReference type="Pfam" id="PF14683"/>
    </source>
</evidence>
<name>X0T6G9_9ZZZZ</name>
<protein>
    <recommendedName>
        <fullName evidence="1">Rhamnogalacturonan lyase domain-containing protein</fullName>
    </recommendedName>
</protein>
<dbReference type="SUPFAM" id="SSF49785">
    <property type="entry name" value="Galactose-binding domain-like"/>
    <property type="match status" value="1"/>
</dbReference>
<dbReference type="Pfam" id="PF14683">
    <property type="entry name" value="CBM-like"/>
    <property type="match status" value="1"/>
</dbReference>
<dbReference type="AlphaFoldDB" id="X0T6G9"/>
<reference evidence="2" key="1">
    <citation type="journal article" date="2014" name="Front. Microbiol.">
        <title>High frequency of phylogenetically diverse reductive dehalogenase-homologous genes in deep subseafloor sedimentary metagenomes.</title>
        <authorList>
            <person name="Kawai M."/>
            <person name="Futagami T."/>
            <person name="Toyoda A."/>
            <person name="Takaki Y."/>
            <person name="Nishi S."/>
            <person name="Hori S."/>
            <person name="Arai W."/>
            <person name="Tsubouchi T."/>
            <person name="Morono Y."/>
            <person name="Uchiyama I."/>
            <person name="Ito T."/>
            <person name="Fujiyama A."/>
            <person name="Inagaki F."/>
            <person name="Takami H."/>
        </authorList>
    </citation>
    <scope>NUCLEOTIDE SEQUENCE</scope>
    <source>
        <strain evidence="2">Expedition CK06-06</strain>
    </source>
</reference>
<proteinExistence type="predicted"/>
<evidence type="ECO:0000313" key="2">
    <source>
        <dbReference type="EMBL" id="GAF83782.1"/>
    </source>
</evidence>